<proteinExistence type="predicted"/>
<organism evidence="4 5">
    <name type="scientific">Saccharothrix mutabilis subsp. mutabilis</name>
    <dbReference type="NCBI Taxonomy" id="66855"/>
    <lineage>
        <taxon>Bacteria</taxon>
        <taxon>Bacillati</taxon>
        <taxon>Actinomycetota</taxon>
        <taxon>Actinomycetes</taxon>
        <taxon>Pseudonocardiales</taxon>
        <taxon>Pseudonocardiaceae</taxon>
        <taxon>Saccharothrix</taxon>
    </lineage>
</organism>
<dbReference type="PANTHER" id="PTHR45947:SF3">
    <property type="entry name" value="SULFOQUINOVOSYL TRANSFERASE SQD2"/>
    <property type="match status" value="1"/>
</dbReference>
<keyword evidence="5" id="KW-1185">Reference proteome</keyword>
<sequence>MGAELRGANVVVVNWRDLGHRHAGGAEVYAMRIAGAFVAAGAKVTFLTARDRGQSATDRQDGIRVVRRGGRWTVYPLALLWLLVHRFRVDLVVDCQNGIPFFSPLAVGRRARVVQVLHHVHDAQFKVHFPPWLAAVGQWLEGPAARRVYRRAVTVAVSTSTVDAMRARLAWRGPVHVVPNGSPPVPRDLPGRAAEPTVVCLGRLVPQKRVDRLIDAVDALRSRVPGLRLHVVGGGPEEPALRARAAGSDGAVSVHGHVSEAEKSALLAESWVNVTLSDGEGWGLAVVEAAGHGVPTLCHDVDGLRDSVRHGETGWLVPVGEDVTEALHRVLKELVDPAYAAETADRCRAWASRFTWTDSGARFTALAADLLTGADSGDWLPGMPEATVARFAPGARPVLRWPGARVGDGWALVEQCRPADLLVALRAAGARDVTVRAASAAERLHGVVVDHAERPHGVVADHAAGTEPRPS</sequence>
<comment type="caution">
    <text evidence="4">The sequence shown here is derived from an EMBL/GenBank/DDBJ whole genome shotgun (WGS) entry which is preliminary data.</text>
</comment>
<dbReference type="InterPro" id="IPR028098">
    <property type="entry name" value="Glyco_trans_4-like_N"/>
</dbReference>
<dbReference type="RefSeq" id="WP_343933068.1">
    <property type="nucleotide sequence ID" value="NZ_BAAABU010000003.1"/>
</dbReference>
<evidence type="ECO:0000313" key="5">
    <source>
        <dbReference type="Proteomes" id="UP001500416"/>
    </source>
</evidence>
<reference evidence="4 5" key="1">
    <citation type="journal article" date="2019" name="Int. J. Syst. Evol. Microbiol.">
        <title>The Global Catalogue of Microorganisms (GCM) 10K type strain sequencing project: providing services to taxonomists for standard genome sequencing and annotation.</title>
        <authorList>
            <consortium name="The Broad Institute Genomics Platform"/>
            <consortium name="The Broad Institute Genome Sequencing Center for Infectious Disease"/>
            <person name="Wu L."/>
            <person name="Ma J."/>
        </authorList>
    </citation>
    <scope>NUCLEOTIDE SEQUENCE [LARGE SCALE GENOMIC DNA]</scope>
    <source>
        <strain evidence="4 5">JCM 3380</strain>
    </source>
</reference>
<evidence type="ECO:0000256" key="1">
    <source>
        <dbReference type="ARBA" id="ARBA00022676"/>
    </source>
</evidence>
<dbReference type="Pfam" id="PF13692">
    <property type="entry name" value="Glyco_trans_1_4"/>
    <property type="match status" value="1"/>
</dbReference>
<dbReference type="Proteomes" id="UP001500416">
    <property type="component" value="Unassembled WGS sequence"/>
</dbReference>
<accession>A0ABN0TDX8</accession>
<keyword evidence="2" id="KW-0808">Transferase</keyword>
<evidence type="ECO:0000313" key="4">
    <source>
        <dbReference type="EMBL" id="GAA0219247.1"/>
    </source>
</evidence>
<dbReference type="PANTHER" id="PTHR45947">
    <property type="entry name" value="SULFOQUINOVOSYL TRANSFERASE SQD2"/>
    <property type="match status" value="1"/>
</dbReference>
<evidence type="ECO:0000259" key="3">
    <source>
        <dbReference type="Pfam" id="PF13439"/>
    </source>
</evidence>
<dbReference type="Pfam" id="PF13439">
    <property type="entry name" value="Glyco_transf_4"/>
    <property type="match status" value="1"/>
</dbReference>
<dbReference type="SUPFAM" id="SSF53756">
    <property type="entry name" value="UDP-Glycosyltransferase/glycogen phosphorylase"/>
    <property type="match status" value="1"/>
</dbReference>
<keyword evidence="1" id="KW-0328">Glycosyltransferase</keyword>
<gene>
    <name evidence="4" type="ORF">GCM10010492_16510</name>
</gene>
<evidence type="ECO:0000256" key="2">
    <source>
        <dbReference type="ARBA" id="ARBA00022679"/>
    </source>
</evidence>
<name>A0ABN0TDX8_9PSEU</name>
<dbReference type="InterPro" id="IPR050194">
    <property type="entry name" value="Glycosyltransferase_grp1"/>
</dbReference>
<dbReference type="Gene3D" id="3.40.50.2000">
    <property type="entry name" value="Glycogen Phosphorylase B"/>
    <property type="match status" value="2"/>
</dbReference>
<feature type="domain" description="Glycosyltransferase subfamily 4-like N-terminal" evidence="3">
    <location>
        <begin position="24"/>
        <end position="181"/>
    </location>
</feature>
<dbReference type="CDD" id="cd03801">
    <property type="entry name" value="GT4_PimA-like"/>
    <property type="match status" value="1"/>
</dbReference>
<protein>
    <submittedName>
        <fullName evidence="4">Glycosyltransferase family 4 protein</fullName>
    </submittedName>
</protein>
<dbReference type="EMBL" id="BAAABU010000003">
    <property type="protein sequence ID" value="GAA0219247.1"/>
    <property type="molecule type" value="Genomic_DNA"/>
</dbReference>